<keyword evidence="4" id="KW-1003">Cell membrane</keyword>
<protein>
    <submittedName>
        <fullName evidence="9">Magnesium and cobalt transport protein CorA</fullName>
    </submittedName>
</protein>
<accession>A0A2I9DVU1</accession>
<feature type="transmembrane region" description="Helical" evidence="8">
    <location>
        <begin position="281"/>
        <end position="303"/>
    </location>
</feature>
<comment type="caution">
    <text evidence="9">The sequence shown here is derived from an EMBL/GenBank/DDBJ whole genome shotgun (WGS) entry which is preliminary data.</text>
</comment>
<dbReference type="PANTHER" id="PTHR46494">
    <property type="entry name" value="CORA FAMILY METAL ION TRANSPORTER (EUROFUNG)"/>
    <property type="match status" value="1"/>
</dbReference>
<keyword evidence="6 8" id="KW-1133">Transmembrane helix</keyword>
<dbReference type="Gene3D" id="3.30.460.20">
    <property type="entry name" value="CorA soluble domain-like"/>
    <property type="match status" value="1"/>
</dbReference>
<comment type="subcellular location">
    <subcellularLocation>
        <location evidence="1">Cell membrane</location>
        <topology evidence="1">Multi-pass membrane protein</topology>
    </subcellularLocation>
</comment>
<sequence>MKPQAAQVTEGEHRRPGDLRAYLFDRTGAVSIQLHALPVRPAPEGGFTWFDVTDPGAEHLEMLQGRFGLHPLAVEDALHAHQRAKVEGYSTFQFVVVHGVSRGDQGTLNIHELNLFVGADFVISVRHGHGFDPQHILDRWERVPQDWQPDPSSLFYVLLDALVDDYAPFTDALEDDLRDIRHQLVTQPALEEGELRRIFTISELAYAAHAVAFPLKDVLTTLLRAGPPVVSELEIPYFRDIRDHVEHVVERLNLARATADRAFDIYQSLEAREQGAASRQLTQVATVFLPLTLVTGFFGQNFSFLVDRLITSPRAFWIFGVGLEVLVLVLTLIFVRRLGRR</sequence>
<name>A0A2I9DVU1_9DEIO</name>
<comment type="similarity">
    <text evidence="2">Belongs to the CorA metal ion transporter (MIT) (TC 1.A.35) family.</text>
</comment>
<dbReference type="SUPFAM" id="SSF143865">
    <property type="entry name" value="CorA soluble domain-like"/>
    <property type="match status" value="1"/>
</dbReference>
<evidence type="ECO:0000256" key="2">
    <source>
        <dbReference type="ARBA" id="ARBA00009765"/>
    </source>
</evidence>
<dbReference type="GO" id="GO:0050897">
    <property type="term" value="F:cobalt ion binding"/>
    <property type="evidence" value="ECO:0007669"/>
    <property type="project" value="TreeGrafter"/>
</dbReference>
<organism evidence="9 10">
    <name type="scientific">Deinococcus aerius</name>
    <dbReference type="NCBI Taxonomy" id="200253"/>
    <lineage>
        <taxon>Bacteria</taxon>
        <taxon>Thermotogati</taxon>
        <taxon>Deinococcota</taxon>
        <taxon>Deinococci</taxon>
        <taxon>Deinococcales</taxon>
        <taxon>Deinococcaceae</taxon>
        <taxon>Deinococcus</taxon>
    </lineage>
</organism>
<keyword evidence="5 8" id="KW-0812">Transmembrane</keyword>
<dbReference type="EMBL" id="BFAG01000002">
    <property type="protein sequence ID" value="GBF04625.1"/>
    <property type="molecule type" value="Genomic_DNA"/>
</dbReference>
<dbReference type="CDD" id="cd12822">
    <property type="entry name" value="TmCorA-like"/>
    <property type="match status" value="1"/>
</dbReference>
<dbReference type="OrthoDB" id="9803416at2"/>
<gene>
    <name evidence="9" type="ORF">DAERI_020222</name>
</gene>
<dbReference type="RefSeq" id="WP_103128114.1">
    <property type="nucleotide sequence ID" value="NZ_BFAG01000002.1"/>
</dbReference>
<dbReference type="InterPro" id="IPR045861">
    <property type="entry name" value="CorA_cytoplasmic_dom"/>
</dbReference>
<evidence type="ECO:0000256" key="1">
    <source>
        <dbReference type="ARBA" id="ARBA00004651"/>
    </source>
</evidence>
<proteinExistence type="inferred from homology"/>
<evidence type="ECO:0000256" key="5">
    <source>
        <dbReference type="ARBA" id="ARBA00022692"/>
    </source>
</evidence>
<keyword evidence="7 8" id="KW-0472">Membrane</keyword>
<dbReference type="AlphaFoldDB" id="A0A2I9DVU1"/>
<dbReference type="GO" id="GO:0015087">
    <property type="term" value="F:cobalt ion transmembrane transporter activity"/>
    <property type="evidence" value="ECO:0007669"/>
    <property type="project" value="TreeGrafter"/>
</dbReference>
<evidence type="ECO:0000256" key="7">
    <source>
        <dbReference type="ARBA" id="ARBA00023136"/>
    </source>
</evidence>
<dbReference type="GO" id="GO:0015095">
    <property type="term" value="F:magnesium ion transmembrane transporter activity"/>
    <property type="evidence" value="ECO:0007669"/>
    <property type="project" value="TreeGrafter"/>
</dbReference>
<dbReference type="Gene3D" id="1.20.58.340">
    <property type="entry name" value="Magnesium transport protein CorA, transmembrane region"/>
    <property type="match status" value="2"/>
</dbReference>
<keyword evidence="3" id="KW-0813">Transport</keyword>
<keyword evidence="10" id="KW-1185">Reference proteome</keyword>
<dbReference type="InterPro" id="IPR002523">
    <property type="entry name" value="MgTranspt_CorA/ZnTranspt_ZntB"/>
</dbReference>
<evidence type="ECO:0000313" key="10">
    <source>
        <dbReference type="Proteomes" id="UP000236569"/>
    </source>
</evidence>
<dbReference type="SUPFAM" id="SSF144083">
    <property type="entry name" value="Magnesium transport protein CorA, transmembrane region"/>
    <property type="match status" value="1"/>
</dbReference>
<evidence type="ECO:0000256" key="8">
    <source>
        <dbReference type="SAM" id="Phobius"/>
    </source>
</evidence>
<reference evidence="10" key="1">
    <citation type="submission" date="2018-01" db="EMBL/GenBank/DDBJ databases">
        <title>Draft Genome Sequence of the Radioresistant Bacterium Deinococcus aerius TR0125, Isolated from the Higher Atmosphere above Japan.</title>
        <authorList>
            <person name="Satoh K."/>
            <person name="Arai H."/>
            <person name="Sanzen T."/>
            <person name="Kawaguchi Y."/>
            <person name="Hayashi H."/>
            <person name="Yokobori S."/>
            <person name="Yamagishi A."/>
            <person name="Oono Y."/>
            <person name="Narumi I."/>
        </authorList>
    </citation>
    <scope>NUCLEOTIDE SEQUENCE [LARGE SCALE GENOMIC DNA]</scope>
    <source>
        <strain evidence="10">TR0125</strain>
    </source>
</reference>
<dbReference type="Proteomes" id="UP000236569">
    <property type="component" value="Unassembled WGS sequence"/>
</dbReference>
<evidence type="ECO:0000313" key="9">
    <source>
        <dbReference type="EMBL" id="GBF04625.1"/>
    </source>
</evidence>
<dbReference type="GO" id="GO:0000287">
    <property type="term" value="F:magnesium ion binding"/>
    <property type="evidence" value="ECO:0007669"/>
    <property type="project" value="TreeGrafter"/>
</dbReference>
<evidence type="ECO:0000256" key="4">
    <source>
        <dbReference type="ARBA" id="ARBA00022475"/>
    </source>
</evidence>
<dbReference type="PANTHER" id="PTHR46494:SF1">
    <property type="entry name" value="CORA FAMILY METAL ION TRANSPORTER (EUROFUNG)"/>
    <property type="match status" value="1"/>
</dbReference>
<feature type="transmembrane region" description="Helical" evidence="8">
    <location>
        <begin position="315"/>
        <end position="335"/>
    </location>
</feature>
<dbReference type="InterPro" id="IPR045863">
    <property type="entry name" value="CorA_TM1_TM2"/>
</dbReference>
<dbReference type="GO" id="GO:0005886">
    <property type="term" value="C:plasma membrane"/>
    <property type="evidence" value="ECO:0007669"/>
    <property type="project" value="UniProtKB-SubCell"/>
</dbReference>
<evidence type="ECO:0000256" key="3">
    <source>
        <dbReference type="ARBA" id="ARBA00022448"/>
    </source>
</evidence>
<evidence type="ECO:0000256" key="6">
    <source>
        <dbReference type="ARBA" id="ARBA00022989"/>
    </source>
</evidence>
<dbReference type="Pfam" id="PF01544">
    <property type="entry name" value="CorA"/>
    <property type="match status" value="1"/>
</dbReference>